<keyword evidence="1" id="KW-1133">Transmembrane helix</keyword>
<comment type="caution">
    <text evidence="3">The sequence shown here is derived from an EMBL/GenBank/DDBJ whole genome shotgun (WGS) entry which is preliminary data.</text>
</comment>
<feature type="transmembrane region" description="Helical" evidence="1">
    <location>
        <begin position="146"/>
        <end position="168"/>
    </location>
</feature>
<feature type="transmembrane region" description="Helical" evidence="1">
    <location>
        <begin position="340"/>
        <end position="361"/>
    </location>
</feature>
<feature type="transmembrane region" description="Helical" evidence="1">
    <location>
        <begin position="247"/>
        <end position="269"/>
    </location>
</feature>
<keyword evidence="4" id="KW-1185">Reference proteome</keyword>
<keyword evidence="1" id="KW-0472">Membrane</keyword>
<feature type="transmembrane region" description="Helical" evidence="1">
    <location>
        <begin position="57"/>
        <end position="77"/>
    </location>
</feature>
<accession>A0ABR9WJZ5</accession>
<sequence length="375" mass="42770">MTKNYYPSKELIKTSEKIDIIQVLRGIAVVMVIIFHFKDIIKPGGYLRKELDFLFNSGAAGVDLFFVISGFIMVFVTRKSTGGIVYTKNFLLKRVLRIWPLYVVATLVYAIVAAPVIANISLTIVLQILKSIFFIPLSYLDPPYFGYAYLGVGWSLNYEMYFYLLIAISLLSGKYRWLVFAALIILTLVILPLSCENLTFRPMETQNYGSLFINLITNPIIWEFVYGTIIGLLYVTPSSSAIMHRIFKSRTIVITVIVAVMWQYISGFYGGHGPFYWGLSMALLFMALVFYNRGKSIKYPSWLIYLGDISFSVYLWHVPVAVFITNIFSSFSLPQFATGTPAFFLTVSLTLILSHISYQLLEKKMHSFFTAKLKM</sequence>
<dbReference type="RefSeq" id="WP_194124005.1">
    <property type="nucleotide sequence ID" value="NZ_JACYGY010000002.1"/>
</dbReference>
<feature type="transmembrane region" description="Helical" evidence="1">
    <location>
        <begin position="213"/>
        <end position="235"/>
    </location>
</feature>
<name>A0ABR9WJZ5_9BACT</name>
<dbReference type="Pfam" id="PF01757">
    <property type="entry name" value="Acyl_transf_3"/>
    <property type="match status" value="1"/>
</dbReference>
<dbReference type="PANTHER" id="PTHR23028">
    <property type="entry name" value="ACETYLTRANSFERASE"/>
    <property type="match status" value="1"/>
</dbReference>
<dbReference type="InterPro" id="IPR002656">
    <property type="entry name" value="Acyl_transf_3_dom"/>
</dbReference>
<protein>
    <submittedName>
        <fullName evidence="3">Acyltransferase</fullName>
    </submittedName>
</protein>
<keyword evidence="1" id="KW-0812">Transmembrane</keyword>
<evidence type="ECO:0000259" key="2">
    <source>
        <dbReference type="Pfam" id="PF01757"/>
    </source>
</evidence>
<dbReference type="InterPro" id="IPR050879">
    <property type="entry name" value="Acyltransferase_3"/>
</dbReference>
<keyword evidence="3" id="KW-0012">Acyltransferase</keyword>
<evidence type="ECO:0000313" key="3">
    <source>
        <dbReference type="EMBL" id="MBE9465708.1"/>
    </source>
</evidence>
<feature type="transmembrane region" description="Helical" evidence="1">
    <location>
        <begin position="303"/>
        <end position="328"/>
    </location>
</feature>
<feature type="domain" description="Acyltransferase 3" evidence="2">
    <location>
        <begin position="21"/>
        <end position="354"/>
    </location>
</feature>
<reference evidence="4" key="1">
    <citation type="submission" date="2023-07" db="EMBL/GenBank/DDBJ databases">
        <title>Dyadobacter sp. nov 'subterranea' isolated from contaminted grondwater.</title>
        <authorList>
            <person name="Szabo I."/>
            <person name="Al-Omari J."/>
            <person name="Szerdahelyi S.G."/>
            <person name="Rado J."/>
        </authorList>
    </citation>
    <scope>NUCLEOTIDE SEQUENCE [LARGE SCALE GENOMIC DNA]</scope>
    <source>
        <strain evidence="4">UP-52</strain>
    </source>
</reference>
<keyword evidence="3" id="KW-0808">Transferase</keyword>
<dbReference type="EMBL" id="JACYGY010000002">
    <property type="protein sequence ID" value="MBE9465708.1"/>
    <property type="molecule type" value="Genomic_DNA"/>
</dbReference>
<feature type="transmembrane region" description="Helical" evidence="1">
    <location>
        <begin position="275"/>
        <end position="291"/>
    </location>
</feature>
<gene>
    <name evidence="3" type="ORF">IEE83_27850</name>
</gene>
<organism evidence="3 4">
    <name type="scientific">Dyadobacter subterraneus</name>
    <dbReference type="NCBI Taxonomy" id="2773304"/>
    <lineage>
        <taxon>Bacteria</taxon>
        <taxon>Pseudomonadati</taxon>
        <taxon>Bacteroidota</taxon>
        <taxon>Cytophagia</taxon>
        <taxon>Cytophagales</taxon>
        <taxon>Spirosomataceae</taxon>
        <taxon>Dyadobacter</taxon>
    </lineage>
</organism>
<evidence type="ECO:0000256" key="1">
    <source>
        <dbReference type="SAM" id="Phobius"/>
    </source>
</evidence>
<evidence type="ECO:0000313" key="4">
    <source>
        <dbReference type="Proteomes" id="UP000634134"/>
    </source>
</evidence>
<dbReference type="PANTHER" id="PTHR23028:SF131">
    <property type="entry name" value="BLR2367 PROTEIN"/>
    <property type="match status" value="1"/>
</dbReference>
<feature type="transmembrane region" description="Helical" evidence="1">
    <location>
        <begin position="98"/>
        <end position="126"/>
    </location>
</feature>
<dbReference type="Proteomes" id="UP000634134">
    <property type="component" value="Unassembled WGS sequence"/>
</dbReference>
<proteinExistence type="predicted"/>
<feature type="transmembrane region" description="Helical" evidence="1">
    <location>
        <begin position="20"/>
        <end position="37"/>
    </location>
</feature>
<dbReference type="GO" id="GO:0016746">
    <property type="term" value="F:acyltransferase activity"/>
    <property type="evidence" value="ECO:0007669"/>
    <property type="project" value="UniProtKB-KW"/>
</dbReference>
<feature type="transmembrane region" description="Helical" evidence="1">
    <location>
        <begin position="175"/>
        <end position="193"/>
    </location>
</feature>